<organism evidence="1 2">
    <name type="scientific">Cetraspora pellucida</name>
    <dbReference type="NCBI Taxonomy" id="1433469"/>
    <lineage>
        <taxon>Eukaryota</taxon>
        <taxon>Fungi</taxon>
        <taxon>Fungi incertae sedis</taxon>
        <taxon>Mucoromycota</taxon>
        <taxon>Glomeromycotina</taxon>
        <taxon>Glomeromycetes</taxon>
        <taxon>Diversisporales</taxon>
        <taxon>Gigasporaceae</taxon>
        <taxon>Cetraspora</taxon>
    </lineage>
</organism>
<gene>
    <name evidence="1" type="ORF">SPELUC_LOCUS10290</name>
</gene>
<dbReference type="EMBL" id="CAJVPW010018794">
    <property type="protein sequence ID" value="CAG8683512.1"/>
    <property type="molecule type" value="Genomic_DNA"/>
</dbReference>
<evidence type="ECO:0000313" key="1">
    <source>
        <dbReference type="EMBL" id="CAG8683512.1"/>
    </source>
</evidence>
<protein>
    <submittedName>
        <fullName evidence="1">8756_t:CDS:1</fullName>
    </submittedName>
</protein>
<evidence type="ECO:0000313" key="2">
    <source>
        <dbReference type="Proteomes" id="UP000789366"/>
    </source>
</evidence>
<sequence>MDKGNLADNLINILVQYNLTENDFIKSNRITKDTINKDKDYDKTKYFYFECDLDVGVKSGHTVILVGDENGDLNEKLEYFKEQDKNTAGFPCFGEIYGYTDFVVTPQGQRVPGVSLVLKHATSWNNAMNRKDIS</sequence>
<comment type="caution">
    <text evidence="1">The sequence shown here is derived from an EMBL/GenBank/DDBJ whole genome shotgun (WGS) entry which is preliminary data.</text>
</comment>
<feature type="non-terminal residue" evidence="1">
    <location>
        <position position="134"/>
    </location>
</feature>
<proteinExistence type="predicted"/>
<keyword evidence="2" id="KW-1185">Reference proteome</keyword>
<reference evidence="1" key="1">
    <citation type="submission" date="2021-06" db="EMBL/GenBank/DDBJ databases">
        <authorList>
            <person name="Kallberg Y."/>
            <person name="Tangrot J."/>
            <person name="Rosling A."/>
        </authorList>
    </citation>
    <scope>NUCLEOTIDE SEQUENCE</scope>
    <source>
        <strain evidence="1">28 12/20/2015</strain>
    </source>
</reference>
<dbReference type="Proteomes" id="UP000789366">
    <property type="component" value="Unassembled WGS sequence"/>
</dbReference>
<accession>A0ACA9NZ31</accession>
<name>A0ACA9NZ31_9GLOM</name>